<name>A0A0F8A1X6_9HYPO</name>
<sequence>MARFQLATIATLLFWKSFGVEGTEIHQNPIVCAINCLNSFKDQFTSQHKDPYEEGCRGRYPNDIACCIRKACPEDQWPKFCGRDDPSPDKRLCPCEFSAIETQGRTVYVTVPASAPPKATPRPRAF</sequence>
<accession>A0A0F8A1X6</accession>
<feature type="signal peptide" evidence="1">
    <location>
        <begin position="1"/>
        <end position="22"/>
    </location>
</feature>
<dbReference type="OrthoDB" id="5116372at2759"/>
<evidence type="ECO:0000313" key="2">
    <source>
        <dbReference type="EMBL" id="KJZ69819.1"/>
    </source>
</evidence>
<dbReference type="Proteomes" id="UP000054481">
    <property type="component" value="Unassembled WGS sequence"/>
</dbReference>
<proteinExistence type="predicted"/>
<organism evidence="2 3">
    <name type="scientific">Hirsutella minnesotensis 3608</name>
    <dbReference type="NCBI Taxonomy" id="1043627"/>
    <lineage>
        <taxon>Eukaryota</taxon>
        <taxon>Fungi</taxon>
        <taxon>Dikarya</taxon>
        <taxon>Ascomycota</taxon>
        <taxon>Pezizomycotina</taxon>
        <taxon>Sordariomycetes</taxon>
        <taxon>Hypocreomycetidae</taxon>
        <taxon>Hypocreales</taxon>
        <taxon>Ophiocordycipitaceae</taxon>
        <taxon>Hirsutella</taxon>
    </lineage>
</organism>
<evidence type="ECO:0000256" key="1">
    <source>
        <dbReference type="SAM" id="SignalP"/>
    </source>
</evidence>
<feature type="chain" id="PRO_5002526372" description="Extracellular membrane protein CFEM domain-containing protein" evidence="1">
    <location>
        <begin position="23"/>
        <end position="126"/>
    </location>
</feature>
<evidence type="ECO:0000313" key="3">
    <source>
        <dbReference type="Proteomes" id="UP000054481"/>
    </source>
</evidence>
<dbReference type="EMBL" id="KQ030676">
    <property type="protein sequence ID" value="KJZ69819.1"/>
    <property type="molecule type" value="Genomic_DNA"/>
</dbReference>
<reference evidence="2 3" key="1">
    <citation type="journal article" date="2014" name="Genome Biol. Evol.">
        <title>Comparative genomics and transcriptomics analyses reveal divergent lifestyle features of nematode endoparasitic fungus Hirsutella minnesotensis.</title>
        <authorList>
            <person name="Lai Y."/>
            <person name="Liu K."/>
            <person name="Zhang X."/>
            <person name="Zhang X."/>
            <person name="Li K."/>
            <person name="Wang N."/>
            <person name="Shu C."/>
            <person name="Wu Y."/>
            <person name="Wang C."/>
            <person name="Bushley K.E."/>
            <person name="Xiang M."/>
            <person name="Liu X."/>
        </authorList>
    </citation>
    <scope>NUCLEOTIDE SEQUENCE [LARGE SCALE GENOMIC DNA]</scope>
    <source>
        <strain evidence="2 3">3608</strain>
    </source>
</reference>
<protein>
    <recommendedName>
        <fullName evidence="4">Extracellular membrane protein CFEM domain-containing protein</fullName>
    </recommendedName>
</protein>
<keyword evidence="3" id="KW-1185">Reference proteome</keyword>
<evidence type="ECO:0008006" key="4">
    <source>
        <dbReference type="Google" id="ProtNLM"/>
    </source>
</evidence>
<keyword evidence="1" id="KW-0732">Signal</keyword>
<gene>
    <name evidence="2" type="ORF">HIM_10798</name>
</gene>
<dbReference type="AlphaFoldDB" id="A0A0F8A1X6"/>